<protein>
    <submittedName>
        <fullName evidence="2">Uncharacterized protein</fullName>
    </submittedName>
</protein>
<evidence type="ECO:0000256" key="1">
    <source>
        <dbReference type="SAM" id="MobiDB-lite"/>
    </source>
</evidence>
<dbReference type="EMBL" id="VSRR010068620">
    <property type="protein sequence ID" value="MPC85494.1"/>
    <property type="molecule type" value="Genomic_DNA"/>
</dbReference>
<evidence type="ECO:0000313" key="2">
    <source>
        <dbReference type="EMBL" id="MPC85494.1"/>
    </source>
</evidence>
<comment type="caution">
    <text evidence="2">The sequence shown here is derived from an EMBL/GenBank/DDBJ whole genome shotgun (WGS) entry which is preliminary data.</text>
</comment>
<name>A0A5B7IZ46_PORTR</name>
<evidence type="ECO:0000313" key="3">
    <source>
        <dbReference type="Proteomes" id="UP000324222"/>
    </source>
</evidence>
<feature type="compositionally biased region" description="Basic residues" evidence="1">
    <location>
        <begin position="42"/>
        <end position="60"/>
    </location>
</feature>
<keyword evidence="3" id="KW-1185">Reference proteome</keyword>
<dbReference type="AlphaFoldDB" id="A0A5B7IZ46"/>
<sequence length="60" mass="6865">MDIPYMGYFGQVRIILVTSKRLLNRVIGQKGKPIGQMTRTTRPNRARGSRSCRLRCGRLS</sequence>
<organism evidence="2 3">
    <name type="scientific">Portunus trituberculatus</name>
    <name type="common">Swimming crab</name>
    <name type="synonym">Neptunus trituberculatus</name>
    <dbReference type="NCBI Taxonomy" id="210409"/>
    <lineage>
        <taxon>Eukaryota</taxon>
        <taxon>Metazoa</taxon>
        <taxon>Ecdysozoa</taxon>
        <taxon>Arthropoda</taxon>
        <taxon>Crustacea</taxon>
        <taxon>Multicrustacea</taxon>
        <taxon>Malacostraca</taxon>
        <taxon>Eumalacostraca</taxon>
        <taxon>Eucarida</taxon>
        <taxon>Decapoda</taxon>
        <taxon>Pleocyemata</taxon>
        <taxon>Brachyura</taxon>
        <taxon>Eubrachyura</taxon>
        <taxon>Portunoidea</taxon>
        <taxon>Portunidae</taxon>
        <taxon>Portuninae</taxon>
        <taxon>Portunus</taxon>
    </lineage>
</organism>
<proteinExistence type="predicted"/>
<feature type="region of interest" description="Disordered" evidence="1">
    <location>
        <begin position="33"/>
        <end position="60"/>
    </location>
</feature>
<accession>A0A5B7IZ46</accession>
<gene>
    <name evidence="2" type="ORF">E2C01_080273</name>
</gene>
<reference evidence="2 3" key="1">
    <citation type="submission" date="2019-05" db="EMBL/GenBank/DDBJ databases">
        <title>Another draft genome of Portunus trituberculatus and its Hox gene families provides insights of decapod evolution.</title>
        <authorList>
            <person name="Jeong J.-H."/>
            <person name="Song I."/>
            <person name="Kim S."/>
            <person name="Choi T."/>
            <person name="Kim D."/>
            <person name="Ryu S."/>
            <person name="Kim W."/>
        </authorList>
    </citation>
    <scope>NUCLEOTIDE SEQUENCE [LARGE SCALE GENOMIC DNA]</scope>
    <source>
        <tissue evidence="2">Muscle</tissue>
    </source>
</reference>
<dbReference type="Proteomes" id="UP000324222">
    <property type="component" value="Unassembled WGS sequence"/>
</dbReference>